<accession>A0A4Z2G4Q3</accession>
<keyword evidence="3" id="KW-1185">Reference proteome</keyword>
<dbReference type="Proteomes" id="UP000314294">
    <property type="component" value="Unassembled WGS sequence"/>
</dbReference>
<dbReference type="AlphaFoldDB" id="A0A4Z2G4Q3"/>
<organism evidence="2 3">
    <name type="scientific">Liparis tanakae</name>
    <name type="common">Tanaka's snailfish</name>
    <dbReference type="NCBI Taxonomy" id="230148"/>
    <lineage>
        <taxon>Eukaryota</taxon>
        <taxon>Metazoa</taxon>
        <taxon>Chordata</taxon>
        <taxon>Craniata</taxon>
        <taxon>Vertebrata</taxon>
        <taxon>Euteleostomi</taxon>
        <taxon>Actinopterygii</taxon>
        <taxon>Neopterygii</taxon>
        <taxon>Teleostei</taxon>
        <taxon>Neoteleostei</taxon>
        <taxon>Acanthomorphata</taxon>
        <taxon>Eupercaria</taxon>
        <taxon>Perciformes</taxon>
        <taxon>Cottioidei</taxon>
        <taxon>Cottales</taxon>
        <taxon>Liparidae</taxon>
        <taxon>Liparis</taxon>
    </lineage>
</organism>
<gene>
    <name evidence="2" type="ORF">EYF80_041732</name>
</gene>
<evidence type="ECO:0000256" key="1">
    <source>
        <dbReference type="SAM" id="MobiDB-lite"/>
    </source>
</evidence>
<evidence type="ECO:0000313" key="3">
    <source>
        <dbReference type="Proteomes" id="UP000314294"/>
    </source>
</evidence>
<dbReference type="EMBL" id="SRLO01000712">
    <property type="protein sequence ID" value="TNN48065.1"/>
    <property type="molecule type" value="Genomic_DNA"/>
</dbReference>
<name>A0A4Z2G4Q3_9TELE</name>
<feature type="region of interest" description="Disordered" evidence="1">
    <location>
        <begin position="66"/>
        <end position="97"/>
    </location>
</feature>
<comment type="caution">
    <text evidence="2">The sequence shown here is derived from an EMBL/GenBank/DDBJ whole genome shotgun (WGS) entry which is preliminary data.</text>
</comment>
<reference evidence="2 3" key="1">
    <citation type="submission" date="2019-03" db="EMBL/GenBank/DDBJ databases">
        <title>First draft genome of Liparis tanakae, snailfish: a comprehensive survey of snailfish specific genes.</title>
        <authorList>
            <person name="Kim W."/>
            <person name="Song I."/>
            <person name="Jeong J.-H."/>
            <person name="Kim D."/>
            <person name="Kim S."/>
            <person name="Ryu S."/>
            <person name="Song J.Y."/>
            <person name="Lee S.K."/>
        </authorList>
    </citation>
    <scope>NUCLEOTIDE SEQUENCE [LARGE SCALE GENOMIC DNA]</scope>
    <source>
        <tissue evidence="2">Muscle</tissue>
    </source>
</reference>
<protein>
    <submittedName>
        <fullName evidence="2">Uncharacterized protein</fullName>
    </submittedName>
</protein>
<proteinExistence type="predicted"/>
<sequence>METDEWLRAERGVSTSQTVDIQVITHSIAPEAGLMNAGRGDGGDGHVGISALRICRDDWNTCCLNRPPHTQHTPWPSADSPPAVDDEHRLNMTTLID</sequence>
<evidence type="ECO:0000313" key="2">
    <source>
        <dbReference type="EMBL" id="TNN48065.1"/>
    </source>
</evidence>